<dbReference type="OrthoDB" id="120976at2759"/>
<comment type="subcellular location">
    <subcellularLocation>
        <location evidence="1">Cytoplasm</location>
    </subcellularLocation>
</comment>
<evidence type="ECO:0000256" key="5">
    <source>
        <dbReference type="ARBA" id="ARBA00022741"/>
    </source>
</evidence>
<keyword evidence="4" id="KW-0677">Repeat</keyword>
<dbReference type="SUPFAM" id="SSF52540">
    <property type="entry name" value="P-loop containing nucleoside triphosphate hydrolases"/>
    <property type="match status" value="1"/>
</dbReference>
<name>A0A3Q3KP27_MONAL</name>
<evidence type="ECO:0000256" key="2">
    <source>
        <dbReference type="ARBA" id="ARBA00008665"/>
    </source>
</evidence>
<dbReference type="SUPFAM" id="SSF52047">
    <property type="entry name" value="RNI-like"/>
    <property type="match status" value="1"/>
</dbReference>
<dbReference type="KEGG" id="malb:109964661"/>
<dbReference type="PROSITE" id="PS50837">
    <property type="entry name" value="NACHT"/>
    <property type="match status" value="1"/>
</dbReference>
<evidence type="ECO:0000256" key="3">
    <source>
        <dbReference type="ARBA" id="ARBA00022490"/>
    </source>
</evidence>
<dbReference type="SMART" id="SM00368">
    <property type="entry name" value="LRR_RI"/>
    <property type="match status" value="10"/>
</dbReference>
<keyword evidence="9" id="KW-1185">Reference proteome</keyword>
<keyword evidence="3" id="KW-0963">Cytoplasm</keyword>
<dbReference type="PANTHER" id="PTHR45690">
    <property type="entry name" value="NACHT, LRR AND PYD DOMAINS-CONTAINING PROTEIN 12"/>
    <property type="match status" value="1"/>
</dbReference>
<evidence type="ECO:0000256" key="4">
    <source>
        <dbReference type="ARBA" id="ARBA00022737"/>
    </source>
</evidence>
<dbReference type="RefSeq" id="XP_020463788.1">
    <property type="nucleotide sequence ID" value="XM_020608132.1"/>
</dbReference>
<comment type="similarity">
    <text evidence="2">Belongs to the NLRP family.</text>
</comment>
<dbReference type="InterPro" id="IPR027417">
    <property type="entry name" value="P-loop_NTPase"/>
</dbReference>
<keyword evidence="6" id="KW-0067">ATP-binding</keyword>
<protein>
    <recommendedName>
        <fullName evidence="7">NACHT domain-containing protein</fullName>
    </recommendedName>
</protein>
<dbReference type="InterPro" id="IPR032675">
    <property type="entry name" value="LRR_dom_sf"/>
</dbReference>
<reference evidence="8" key="2">
    <citation type="submission" date="2025-09" db="UniProtKB">
        <authorList>
            <consortium name="Ensembl"/>
        </authorList>
    </citation>
    <scope>IDENTIFICATION</scope>
</reference>
<dbReference type="GeneID" id="109964661"/>
<evidence type="ECO:0000313" key="9">
    <source>
        <dbReference type="Proteomes" id="UP000261600"/>
    </source>
</evidence>
<reference evidence="8" key="1">
    <citation type="submission" date="2025-08" db="UniProtKB">
        <authorList>
            <consortium name="Ensembl"/>
        </authorList>
    </citation>
    <scope>IDENTIFICATION</scope>
</reference>
<evidence type="ECO:0000313" key="8">
    <source>
        <dbReference type="Ensembl" id="ENSMALP00000031543.1"/>
    </source>
</evidence>
<evidence type="ECO:0000256" key="1">
    <source>
        <dbReference type="ARBA" id="ARBA00004496"/>
    </source>
</evidence>
<accession>A0A3Q3KP27</accession>
<organism evidence="8 9">
    <name type="scientific">Monopterus albus</name>
    <name type="common">Swamp eel</name>
    <dbReference type="NCBI Taxonomy" id="43700"/>
    <lineage>
        <taxon>Eukaryota</taxon>
        <taxon>Metazoa</taxon>
        <taxon>Chordata</taxon>
        <taxon>Craniata</taxon>
        <taxon>Vertebrata</taxon>
        <taxon>Euteleostomi</taxon>
        <taxon>Actinopterygii</taxon>
        <taxon>Neopterygii</taxon>
        <taxon>Teleostei</taxon>
        <taxon>Neoteleostei</taxon>
        <taxon>Acanthomorphata</taxon>
        <taxon>Anabantaria</taxon>
        <taxon>Synbranchiformes</taxon>
        <taxon>Synbranchidae</taxon>
        <taxon>Monopterus</taxon>
    </lineage>
</organism>
<dbReference type="Gene3D" id="3.40.50.300">
    <property type="entry name" value="P-loop containing nucleotide triphosphate hydrolases"/>
    <property type="match status" value="1"/>
</dbReference>
<dbReference type="AlphaFoldDB" id="A0A3Q3KP27"/>
<keyword evidence="5" id="KW-0547">Nucleotide-binding</keyword>
<dbReference type="RefSeq" id="XP_020463789.1">
    <property type="nucleotide sequence ID" value="XM_020608133.1"/>
</dbReference>
<dbReference type="Pfam" id="PF13516">
    <property type="entry name" value="LRR_6"/>
    <property type="match status" value="2"/>
</dbReference>
<dbReference type="STRING" id="43700.ENSMALP00000031543"/>
<dbReference type="Pfam" id="PF05729">
    <property type="entry name" value="NACHT"/>
    <property type="match status" value="1"/>
</dbReference>
<dbReference type="RefSeq" id="XP_020463791.1">
    <property type="nucleotide sequence ID" value="XM_020608135.1"/>
</dbReference>
<sequence>MDKDAVLTHIKNSKGMSTVLGGELPVSVINNNKYISPLTSQTQVTDRDVDDDSLISLDLAIHTALSRESKTVVVAGPEGSGKTTALEKLVVDWAKGEGLQNFSYVFYFRFRELKFLEGTLSLEMLMQHYHGHIPPESVPLVLQKPDEVLFVFDDLDQSRSSLDPSIHTLCSDSSQAASVPCLLASLLHRSLLKGASFVVATRPTGSLEFLKGTWVEMLGFLKPQRETYFNGFFTDPAAANKALIHMERTLGFYDFSTSPRFCWTVCSVYKSLMNAGAELPETLSQLYVEILVHLIQALSLSEACSRELVLALGRIALCCSLDQHSRCTKEEMNFFDFQQFLNSVDVFLQVDGDLESDTCVFSFHSMLMQEFILAVSFFLDKSTSEGVEKMLEKHKGHAKFLDLFLSGLLEPLQRRPLETLLGEFNSDRIMDFKHWFLTSLEATLKGCDKDEHSHYFQLLQQAQSKSLVKEITTPSALGFSYAPLSLQDCVALNYVITCLGEMEQLNLFRILNLTEEKAEVLAPAMSLSCKIILTYSTLSTGAVSHLASAISRGITKELDLSNTGLTDDIFSILCTGLRSCKLHRLNVGGCQLTSGDDLMVVLTSPTSHLCVLEMRFNQLGDQSFIKLCKALHSPHCKLQELGLQRCELTAASMEAFSAALCSGQSQLRKVNLTENTIGDSGVEALCKSLQHPLCKLQSLNLFGTEMTGACCRHLMEALMSEHCSLTELDLSVNDLGQEGALLLCQALGRPGCPIEKLELARCELTQSVFKELGSVLRSGTSQLKSLTVGLNEVGDQGVKHLWDAVAHPHCLLEELDVEMTGLTDVCVEDVCAAITASKTLKSLEMRNNMLTDASVPALVKVMQDSDNMQEMNLKYNDFSEDAFDLLEECDKIRY</sequence>
<proteinExistence type="inferred from homology"/>
<evidence type="ECO:0000259" key="7">
    <source>
        <dbReference type="PROSITE" id="PS50837"/>
    </source>
</evidence>
<dbReference type="GO" id="GO:0005524">
    <property type="term" value="F:ATP binding"/>
    <property type="evidence" value="ECO:0007669"/>
    <property type="project" value="UniProtKB-KW"/>
</dbReference>
<dbReference type="InterPro" id="IPR001611">
    <property type="entry name" value="Leu-rich_rpt"/>
</dbReference>
<evidence type="ECO:0000256" key="6">
    <source>
        <dbReference type="ARBA" id="ARBA00022840"/>
    </source>
</evidence>
<dbReference type="GO" id="GO:0005829">
    <property type="term" value="C:cytosol"/>
    <property type="evidence" value="ECO:0007669"/>
    <property type="project" value="UniProtKB-SubCell"/>
</dbReference>
<dbReference type="Proteomes" id="UP000261600">
    <property type="component" value="Unplaced"/>
</dbReference>
<dbReference type="PANTHER" id="PTHR45690:SF19">
    <property type="entry name" value="NACHT, LRR AND PYD DOMAINS-CONTAINING PROTEIN 3"/>
    <property type="match status" value="1"/>
</dbReference>
<dbReference type="InterPro" id="IPR050637">
    <property type="entry name" value="NLRP_innate_immun_reg"/>
</dbReference>
<dbReference type="InterPro" id="IPR007111">
    <property type="entry name" value="NACHT_NTPase"/>
</dbReference>
<feature type="domain" description="NACHT" evidence="7">
    <location>
        <begin position="70"/>
        <end position="208"/>
    </location>
</feature>
<dbReference type="Ensembl" id="ENSMALT00000032093.1">
    <property type="protein sequence ID" value="ENSMALP00000031543.1"/>
    <property type="gene ID" value="ENSMALG00000021768.1"/>
</dbReference>
<dbReference type="Gene3D" id="3.80.10.10">
    <property type="entry name" value="Ribonuclease Inhibitor"/>
    <property type="match status" value="2"/>
</dbReference>